<dbReference type="RefSeq" id="WP_017745738.1">
    <property type="nucleotide sequence ID" value="NZ_KQ976354.1"/>
</dbReference>
<dbReference type="AlphaFoldDB" id="A0A139X566"/>
<proteinExistence type="predicted"/>
<evidence type="ECO:0000313" key="2">
    <source>
        <dbReference type="Proteomes" id="UP000076925"/>
    </source>
</evidence>
<dbReference type="Pfam" id="PF13267">
    <property type="entry name" value="DUF4058"/>
    <property type="match status" value="1"/>
</dbReference>
<sequence>MPSPFPGMNPYLENPELWPEVHHRLISAIANAIESNLSQDYRVAIEKRVYTSVPEDAVLVGIPDASVVSQSSNRQSTNTLTTASDSSITVMLPVPEEIRESYLEIRDIATGAVITAIEVLSPTNKRPGKGRDTYEKKRNAVLESATHLVEIDLLREGTPMVMVGNVPQSHYRILVSRAPQRPRAQLYAFNLQQMIPTFPLPLKPQDIELSVDLQSLLLQIYNQARYDLAIDYHQDPIPSLQEADRTWANTLLQAKRVR</sequence>
<dbReference type="EMBL" id="ANNX02000031">
    <property type="protein sequence ID" value="KYC39847.1"/>
    <property type="molecule type" value="Genomic_DNA"/>
</dbReference>
<dbReference type="Proteomes" id="UP000076925">
    <property type="component" value="Unassembled WGS sequence"/>
</dbReference>
<gene>
    <name evidence="1" type="ORF">WA1_28165</name>
</gene>
<comment type="caution">
    <text evidence="1">The sequence shown here is derived from an EMBL/GenBank/DDBJ whole genome shotgun (WGS) entry which is preliminary data.</text>
</comment>
<evidence type="ECO:0000313" key="1">
    <source>
        <dbReference type="EMBL" id="KYC39847.1"/>
    </source>
</evidence>
<evidence type="ECO:0008006" key="3">
    <source>
        <dbReference type="Google" id="ProtNLM"/>
    </source>
</evidence>
<name>A0A139X566_9CYAN</name>
<organism evidence="1 2">
    <name type="scientific">Scytonema hofmannii PCC 7110</name>
    <dbReference type="NCBI Taxonomy" id="128403"/>
    <lineage>
        <taxon>Bacteria</taxon>
        <taxon>Bacillati</taxon>
        <taxon>Cyanobacteriota</taxon>
        <taxon>Cyanophyceae</taxon>
        <taxon>Nostocales</taxon>
        <taxon>Scytonemataceae</taxon>
        <taxon>Scytonema</taxon>
    </lineage>
</organism>
<reference evidence="1 2" key="1">
    <citation type="journal article" date="2013" name="Genome Biol. Evol.">
        <title>Genomes of Stigonematalean cyanobacteria (subsection V) and the evolution of oxygenic photosynthesis from prokaryotes to plastids.</title>
        <authorList>
            <person name="Dagan T."/>
            <person name="Roettger M."/>
            <person name="Stucken K."/>
            <person name="Landan G."/>
            <person name="Koch R."/>
            <person name="Major P."/>
            <person name="Gould S.B."/>
            <person name="Goremykin V.V."/>
            <person name="Rippka R."/>
            <person name="Tandeau de Marsac N."/>
            <person name="Gugger M."/>
            <person name="Lockhart P.J."/>
            <person name="Allen J.F."/>
            <person name="Brune I."/>
            <person name="Maus I."/>
            <person name="Puhler A."/>
            <person name="Martin W.F."/>
        </authorList>
    </citation>
    <scope>NUCLEOTIDE SEQUENCE [LARGE SCALE GENOMIC DNA]</scope>
    <source>
        <strain evidence="1 2">PCC 7110</strain>
    </source>
</reference>
<dbReference type="OrthoDB" id="517639at2"/>
<protein>
    <recommendedName>
        <fullName evidence="3">DUF4058 domain-containing protein</fullName>
    </recommendedName>
</protein>
<dbReference type="InterPro" id="IPR025132">
    <property type="entry name" value="DUF4058"/>
</dbReference>
<keyword evidence="2" id="KW-1185">Reference proteome</keyword>
<accession>A0A139X566</accession>